<accession>A0ABM8Q7T5</accession>
<dbReference type="Gene3D" id="2.60.40.10">
    <property type="entry name" value="Immunoglobulins"/>
    <property type="match status" value="1"/>
</dbReference>
<organism evidence="2 3">
    <name type="scientific">Campylobacter majalis</name>
    <dbReference type="NCBI Taxonomy" id="2790656"/>
    <lineage>
        <taxon>Bacteria</taxon>
        <taxon>Pseudomonadati</taxon>
        <taxon>Campylobacterota</taxon>
        <taxon>Epsilonproteobacteria</taxon>
        <taxon>Campylobacterales</taxon>
        <taxon>Campylobacteraceae</taxon>
        <taxon>Campylobacter</taxon>
    </lineage>
</organism>
<comment type="caution">
    <text evidence="2">The sequence shown here is derived from an EMBL/GenBank/DDBJ whole genome shotgun (WGS) entry which is preliminary data.</text>
</comment>
<reference evidence="2 3" key="1">
    <citation type="submission" date="2020-11" db="EMBL/GenBank/DDBJ databases">
        <authorList>
            <person name="Peeters C."/>
        </authorList>
    </citation>
    <scope>NUCLEOTIDE SEQUENCE [LARGE SCALE GENOMIC DNA]</scope>
    <source>
        <strain evidence="2 3">LMG 7974</strain>
    </source>
</reference>
<evidence type="ECO:0000256" key="1">
    <source>
        <dbReference type="SAM" id="SignalP"/>
    </source>
</evidence>
<dbReference type="InterPro" id="IPR013783">
    <property type="entry name" value="Ig-like_fold"/>
</dbReference>
<protein>
    <submittedName>
        <fullName evidence="2">Uncharacterized protein</fullName>
    </submittedName>
</protein>
<sequence length="102" mass="11105">MKKFLFSSFLVALMSQSALAHTALMSCFDNGDGSVTCEAGFSDGSSASGVEFSVIKDGKVVEQGKFDKDSNYTFKKPDGEYQVRMYAGEGHEVIIKSKDIQE</sequence>
<dbReference type="Proteomes" id="UP000789803">
    <property type="component" value="Unassembled WGS sequence"/>
</dbReference>
<feature type="chain" id="PRO_5046417961" evidence="1">
    <location>
        <begin position="21"/>
        <end position="102"/>
    </location>
</feature>
<dbReference type="PROSITE" id="PS51257">
    <property type="entry name" value="PROKAR_LIPOPROTEIN"/>
    <property type="match status" value="1"/>
</dbReference>
<dbReference type="EMBL" id="CAJHOF010000011">
    <property type="protein sequence ID" value="CAD7289012.1"/>
    <property type="molecule type" value="Genomic_DNA"/>
</dbReference>
<feature type="signal peptide" evidence="1">
    <location>
        <begin position="1"/>
        <end position="20"/>
    </location>
</feature>
<name>A0ABM8Q7T5_9BACT</name>
<gene>
    <name evidence="2" type="ORF">LMG7974_01297</name>
</gene>
<evidence type="ECO:0000313" key="2">
    <source>
        <dbReference type="EMBL" id="CAD7289012.1"/>
    </source>
</evidence>
<keyword evidence="3" id="KW-1185">Reference proteome</keyword>
<dbReference type="RefSeq" id="WP_229933088.1">
    <property type="nucleotide sequence ID" value="NZ_CAJHOF010000011.1"/>
</dbReference>
<keyword evidence="1" id="KW-0732">Signal</keyword>
<evidence type="ECO:0000313" key="3">
    <source>
        <dbReference type="Proteomes" id="UP000789803"/>
    </source>
</evidence>
<proteinExistence type="predicted"/>